<dbReference type="SUPFAM" id="SSF50630">
    <property type="entry name" value="Acid proteases"/>
    <property type="match status" value="1"/>
</dbReference>
<dbReference type="InterPro" id="IPR001584">
    <property type="entry name" value="Integrase_cat-core"/>
</dbReference>
<evidence type="ECO:0000256" key="5">
    <source>
        <dbReference type="ARBA" id="ARBA00022759"/>
    </source>
</evidence>
<evidence type="ECO:0000256" key="7">
    <source>
        <dbReference type="ARBA" id="ARBA00022918"/>
    </source>
</evidence>
<dbReference type="FunFam" id="3.10.20.370:FF:000001">
    <property type="entry name" value="Retrovirus-related Pol polyprotein from transposon 17.6-like protein"/>
    <property type="match status" value="1"/>
</dbReference>
<dbReference type="InterPro" id="IPR050951">
    <property type="entry name" value="Retrovirus_Pol_polyprotein"/>
</dbReference>
<keyword evidence="5" id="KW-0255">Endonuclease</keyword>
<dbReference type="EC" id="2.7.7.49" evidence="1"/>
<dbReference type="GO" id="GO:0006508">
    <property type="term" value="P:proteolysis"/>
    <property type="evidence" value="ECO:0007669"/>
    <property type="project" value="InterPro"/>
</dbReference>
<dbReference type="Gene3D" id="3.30.70.270">
    <property type="match status" value="2"/>
</dbReference>
<dbReference type="FunFam" id="1.10.340.70:FF:000001">
    <property type="entry name" value="Retrovirus-related Pol polyprotein from transposon gypsy-like Protein"/>
    <property type="match status" value="1"/>
</dbReference>
<dbReference type="Gene3D" id="3.10.20.370">
    <property type="match status" value="1"/>
</dbReference>
<keyword evidence="6" id="KW-0378">Hydrolase</keyword>
<evidence type="ECO:0000259" key="9">
    <source>
        <dbReference type="PROSITE" id="PS50994"/>
    </source>
</evidence>
<keyword evidence="2" id="KW-0808">Transferase</keyword>
<keyword evidence="7" id="KW-0695">RNA-directed DNA polymerase</keyword>
<gene>
    <name evidence="10" type="ORF">ZHD862_LOCUS6656</name>
</gene>
<keyword evidence="3" id="KW-0548">Nucleotidyltransferase</keyword>
<dbReference type="Gene3D" id="3.10.10.10">
    <property type="entry name" value="HIV Type 1 Reverse Transcriptase, subunit A, domain 1"/>
    <property type="match status" value="1"/>
</dbReference>
<dbReference type="Gene3D" id="3.30.420.10">
    <property type="entry name" value="Ribonuclease H-like superfamily/Ribonuclease H"/>
    <property type="match status" value="1"/>
</dbReference>
<dbReference type="Pfam" id="PF17917">
    <property type="entry name" value="RT_RNaseH"/>
    <property type="match status" value="1"/>
</dbReference>
<feature type="domain" description="Reverse transcriptase" evidence="8">
    <location>
        <begin position="332"/>
        <end position="511"/>
    </location>
</feature>
<evidence type="ECO:0000313" key="11">
    <source>
        <dbReference type="Proteomes" id="UP000663864"/>
    </source>
</evidence>
<dbReference type="PANTHER" id="PTHR37984:SF5">
    <property type="entry name" value="PROTEIN NYNRIN-LIKE"/>
    <property type="match status" value="1"/>
</dbReference>
<dbReference type="InterPro" id="IPR036397">
    <property type="entry name" value="RNaseH_sf"/>
</dbReference>
<evidence type="ECO:0000259" key="8">
    <source>
        <dbReference type="PROSITE" id="PS50878"/>
    </source>
</evidence>
<accession>A0A813YM45</accession>
<dbReference type="InterPro" id="IPR021109">
    <property type="entry name" value="Peptidase_aspartic_dom_sf"/>
</dbReference>
<sequence>MIKPSSLSFISAFVHNIHLPCLLDTGATHSFIHTSIVRRLNDVSITNIKQRFTLADGNTNVNITGIVHLNLCIGQITTPISAFISKSLSHPCILGQDWLNKYSVDICQSTQQVIIHTAESSAKIPMDHRINQHHFPLKSTIAIIIPPQHERIIELQSPISSSPQVIFRPNRVLQSHNLVAIPNALLSIDKYRTYTTVVNPTNRICRIPINTTIGTFTIPPPNLECHSITLSPTIDQSTPSSPSISSDLNIPTSMDNIFNGLLAHLSDPDQKLIFHQLLTQYQCLFDTSVPSIANLTAPPMINTGSHPPVHSCVYRTDPIKQKHLTDTINEMLKYGQIEKSYASWSSPVILVKKKDNSYRFVVDYRSLNNITERDCYPLPRIDDTLNRLNGNNYFTKLDLKSGYHQIRIHPDDKDKTTFVTSHGAFRFNVMPQGLKNSPSNFQRLMYDLLVNSRWDYTLVYLDDVVIFSRTFDQHVHHLNEILSVLASARLQLNPQKCSFVKSEIDYLGHTINGQGIRPLQSNIDAILQLPTPSTPKQVHSFVQAANYYRDHIENFSKLAAPLFPYTKKNAVWMGWTDAMNNAFIELKQRLTKPPIFLNFPEDDGQFILSIDASGEGMGGVLRQMTSNGLKVIKYVSKKFNLAQKKYSTTERECLALVWCIQKLKEYVWGRSIEIETDHCPLCSFNKKKFHNSRIDRWQVELSEYHITKITYKRGRCNCDADLLSRFPYDESDIDDNGHPHRVRCFTSTLTSSTQPIQLNVITRSKSKAIQQSSSPISPSATVPLSSDSSTIHRRSIVDLYIDRIRIEQMNDVNISNRIKSILAQPDQYPHEVVDDGILYKVINRTDSSIVQLPWLPASLIPDVLFLYHDHPMSGHFGVTRTFHKVREQFFFPRMYDHIKRYIRSCSACAQFNVQRQKKPGFLQCELPPDGVFEIMQMDFWKAPVRSSNGNQYVLIITDRLSKFVFARALPSATAAATAEMLLEDIILKHGSIRYLQSDQGSHFRNELLSAITALTGCQQVFSIPYHPMSNGQVERFNSTFCDQLNKYCHHNLTEWDNYLSAVVWAYNSTVHSTTQFIPYELAFNRRPLSPFISTPTNIKLMKPHDYWEKANRFKSFALRSTRMNIQQQQIASKNRYDQNRRHPVYKPGDFVWVKHSVNRTKFYARFHGPFVIINRINQVKYLIEHTELGYRQYEHLNNLIPFYDRD</sequence>
<dbReference type="InterPro" id="IPR000477">
    <property type="entry name" value="RT_dom"/>
</dbReference>
<evidence type="ECO:0000256" key="2">
    <source>
        <dbReference type="ARBA" id="ARBA00022679"/>
    </source>
</evidence>
<organism evidence="10 11">
    <name type="scientific">Rotaria sordida</name>
    <dbReference type="NCBI Taxonomy" id="392033"/>
    <lineage>
        <taxon>Eukaryota</taxon>
        <taxon>Metazoa</taxon>
        <taxon>Spiralia</taxon>
        <taxon>Gnathifera</taxon>
        <taxon>Rotifera</taxon>
        <taxon>Eurotatoria</taxon>
        <taxon>Bdelloidea</taxon>
        <taxon>Philodinida</taxon>
        <taxon>Philodinidae</taxon>
        <taxon>Rotaria</taxon>
    </lineage>
</organism>
<dbReference type="InterPro" id="IPR041373">
    <property type="entry name" value="RT_RNaseH"/>
</dbReference>
<dbReference type="Pfam" id="PF08284">
    <property type="entry name" value="RVP_2"/>
    <property type="match status" value="1"/>
</dbReference>
<dbReference type="PROSITE" id="PS00141">
    <property type="entry name" value="ASP_PROTEASE"/>
    <property type="match status" value="1"/>
</dbReference>
<dbReference type="GO" id="GO:0004190">
    <property type="term" value="F:aspartic-type endopeptidase activity"/>
    <property type="evidence" value="ECO:0007669"/>
    <property type="project" value="InterPro"/>
</dbReference>
<dbReference type="PANTHER" id="PTHR37984">
    <property type="entry name" value="PROTEIN CBG26694"/>
    <property type="match status" value="1"/>
</dbReference>
<evidence type="ECO:0000256" key="3">
    <source>
        <dbReference type="ARBA" id="ARBA00022695"/>
    </source>
</evidence>
<dbReference type="Gene3D" id="1.10.340.70">
    <property type="match status" value="1"/>
</dbReference>
<dbReference type="AlphaFoldDB" id="A0A813YM45"/>
<evidence type="ECO:0000313" key="10">
    <source>
        <dbReference type="EMBL" id="CAF0886411.1"/>
    </source>
</evidence>
<evidence type="ECO:0000256" key="6">
    <source>
        <dbReference type="ARBA" id="ARBA00022801"/>
    </source>
</evidence>
<dbReference type="SUPFAM" id="SSF53098">
    <property type="entry name" value="Ribonuclease H-like"/>
    <property type="match status" value="1"/>
</dbReference>
<dbReference type="SUPFAM" id="SSF56672">
    <property type="entry name" value="DNA/RNA polymerases"/>
    <property type="match status" value="1"/>
</dbReference>
<dbReference type="GO" id="GO:0003676">
    <property type="term" value="F:nucleic acid binding"/>
    <property type="evidence" value="ECO:0007669"/>
    <property type="project" value="InterPro"/>
</dbReference>
<protein>
    <recommendedName>
        <fullName evidence="1">RNA-directed DNA polymerase</fullName>
        <ecNumber evidence="1">2.7.7.49</ecNumber>
    </recommendedName>
</protein>
<dbReference type="InterPro" id="IPR041588">
    <property type="entry name" value="Integrase_H2C2"/>
</dbReference>
<dbReference type="CDD" id="cd00303">
    <property type="entry name" value="retropepsin_like"/>
    <property type="match status" value="1"/>
</dbReference>
<evidence type="ECO:0000256" key="4">
    <source>
        <dbReference type="ARBA" id="ARBA00022722"/>
    </source>
</evidence>
<dbReference type="InterPro" id="IPR012337">
    <property type="entry name" value="RNaseH-like_sf"/>
</dbReference>
<keyword evidence="4" id="KW-0540">Nuclease</keyword>
<dbReference type="PROSITE" id="PS50994">
    <property type="entry name" value="INTEGRASE"/>
    <property type="match status" value="1"/>
</dbReference>
<dbReference type="InterPro" id="IPR043128">
    <property type="entry name" value="Rev_trsase/Diguanyl_cyclase"/>
</dbReference>
<name>A0A813YM45_9BILA</name>
<dbReference type="Gene3D" id="2.40.70.10">
    <property type="entry name" value="Acid Proteases"/>
    <property type="match status" value="1"/>
</dbReference>
<dbReference type="GO" id="GO:0004519">
    <property type="term" value="F:endonuclease activity"/>
    <property type="evidence" value="ECO:0007669"/>
    <property type="project" value="UniProtKB-KW"/>
</dbReference>
<dbReference type="Pfam" id="PF00665">
    <property type="entry name" value="rve"/>
    <property type="match status" value="1"/>
</dbReference>
<dbReference type="InterPro" id="IPR043502">
    <property type="entry name" value="DNA/RNA_pol_sf"/>
</dbReference>
<dbReference type="CDD" id="cd09274">
    <property type="entry name" value="RNase_HI_RT_Ty3"/>
    <property type="match status" value="1"/>
</dbReference>
<dbReference type="CDD" id="cd01647">
    <property type="entry name" value="RT_LTR"/>
    <property type="match status" value="1"/>
</dbReference>
<dbReference type="GO" id="GO:0003964">
    <property type="term" value="F:RNA-directed DNA polymerase activity"/>
    <property type="evidence" value="ECO:0007669"/>
    <property type="project" value="UniProtKB-KW"/>
</dbReference>
<feature type="domain" description="Integrase catalytic" evidence="9">
    <location>
        <begin position="923"/>
        <end position="1086"/>
    </location>
</feature>
<reference evidence="10" key="1">
    <citation type="submission" date="2021-02" db="EMBL/GenBank/DDBJ databases">
        <authorList>
            <person name="Nowell W R."/>
        </authorList>
    </citation>
    <scope>NUCLEOTIDE SEQUENCE</scope>
</reference>
<proteinExistence type="predicted"/>
<dbReference type="PROSITE" id="PS50878">
    <property type="entry name" value="RT_POL"/>
    <property type="match status" value="1"/>
</dbReference>
<dbReference type="Proteomes" id="UP000663864">
    <property type="component" value="Unassembled WGS sequence"/>
</dbReference>
<comment type="caution">
    <text evidence="10">The sequence shown here is derived from an EMBL/GenBank/DDBJ whole genome shotgun (WGS) entry which is preliminary data.</text>
</comment>
<evidence type="ECO:0000256" key="1">
    <source>
        <dbReference type="ARBA" id="ARBA00012493"/>
    </source>
</evidence>
<dbReference type="Pfam" id="PF00078">
    <property type="entry name" value="RVT_1"/>
    <property type="match status" value="1"/>
</dbReference>
<dbReference type="InterPro" id="IPR001969">
    <property type="entry name" value="Aspartic_peptidase_AS"/>
</dbReference>
<dbReference type="GO" id="GO:0015074">
    <property type="term" value="P:DNA integration"/>
    <property type="evidence" value="ECO:0007669"/>
    <property type="project" value="InterPro"/>
</dbReference>
<dbReference type="Pfam" id="PF17921">
    <property type="entry name" value="Integrase_H2C2"/>
    <property type="match status" value="1"/>
</dbReference>
<dbReference type="EMBL" id="CAJNOT010000191">
    <property type="protein sequence ID" value="CAF0886411.1"/>
    <property type="molecule type" value="Genomic_DNA"/>
</dbReference>